<dbReference type="EMBL" id="FJNE01000008">
    <property type="protein sequence ID" value="CZQ99602.1"/>
    <property type="molecule type" value="Genomic_DNA"/>
</dbReference>
<feature type="transmembrane region" description="Helical" evidence="1">
    <location>
        <begin position="78"/>
        <end position="94"/>
    </location>
</feature>
<evidence type="ECO:0000256" key="1">
    <source>
        <dbReference type="SAM" id="Phobius"/>
    </source>
</evidence>
<dbReference type="RefSeq" id="WP_087033944.1">
    <property type="nucleotide sequence ID" value="NZ_FJNE01000008.1"/>
</dbReference>
<reference evidence="2 3" key="1">
    <citation type="submission" date="2016-02" db="EMBL/GenBank/DDBJ databases">
        <authorList>
            <person name="Wen L."/>
            <person name="He K."/>
            <person name="Yang H."/>
        </authorList>
    </citation>
    <scope>NUCLEOTIDE SEQUENCE [LARGE SCALE GENOMIC DNA]</scope>
    <source>
        <strain evidence="2">Trichococcus palustris</strain>
    </source>
</reference>
<feature type="transmembrane region" description="Helical" evidence="1">
    <location>
        <begin position="48"/>
        <end position="66"/>
    </location>
</feature>
<dbReference type="STRING" id="140314.SAMN04488076_10745"/>
<organism evidence="2 3">
    <name type="scientific">Trichococcus palustris</name>
    <dbReference type="NCBI Taxonomy" id="140314"/>
    <lineage>
        <taxon>Bacteria</taxon>
        <taxon>Bacillati</taxon>
        <taxon>Bacillota</taxon>
        <taxon>Bacilli</taxon>
        <taxon>Lactobacillales</taxon>
        <taxon>Carnobacteriaceae</taxon>
        <taxon>Trichococcus</taxon>
    </lineage>
</organism>
<name>A0A143YXF2_9LACT</name>
<keyword evidence="1" id="KW-0812">Transmembrane</keyword>
<accession>A0A143YXF2</accession>
<keyword evidence="3" id="KW-1185">Reference proteome</keyword>
<keyword evidence="1" id="KW-1133">Transmembrane helix</keyword>
<feature type="transmembrane region" description="Helical" evidence="1">
    <location>
        <begin position="7"/>
        <end position="28"/>
    </location>
</feature>
<keyword evidence="1" id="KW-0472">Membrane</keyword>
<evidence type="ECO:0000313" key="3">
    <source>
        <dbReference type="Proteomes" id="UP000242754"/>
    </source>
</evidence>
<evidence type="ECO:0000313" key="2">
    <source>
        <dbReference type="EMBL" id="CZQ99602.1"/>
    </source>
</evidence>
<dbReference type="AlphaFoldDB" id="A0A143YXF2"/>
<protein>
    <submittedName>
        <fullName evidence="2">Uncharacterized protein</fullName>
    </submittedName>
</protein>
<feature type="transmembrane region" description="Helical" evidence="1">
    <location>
        <begin position="106"/>
        <end position="123"/>
    </location>
</feature>
<dbReference type="OrthoDB" id="3010316at2"/>
<dbReference type="Proteomes" id="UP000242754">
    <property type="component" value="Unassembled WGS sequence"/>
</dbReference>
<gene>
    <name evidence="2" type="ORF">Tpal_2394</name>
</gene>
<sequence length="129" mass="14234">MKAISKDILLGFGIFVIIMILEFLVTLPFGEPANLEVGELGKFLNREFLLTVVPAAIVTYLFARFSEAPTIVSAYRKSIIWTLMTLAFYAIIAVGNDNVGPVFGSYGFYVLLAGIFAGPILYAKMERLE</sequence>
<proteinExistence type="predicted"/>